<sequence length="96" mass="11228">MFSETYYAIRSRHDGQYLVARIPNPDNTQSNYLLVFRENFDALTYLNKYAKDLAQQFSLESLSTTQLKGVLQRWGFKGIGLVEEPLEPKIQFLVYE</sequence>
<keyword evidence="2" id="KW-1185">Reference proteome</keyword>
<comment type="caution">
    <text evidence="1">The sequence shown here is derived from an EMBL/GenBank/DDBJ whole genome shotgun (WGS) entry which is preliminary data.</text>
</comment>
<dbReference type="OrthoDB" id="582684at2"/>
<organism evidence="1 2">
    <name type="scientific">Aphanothece hegewaldii CCALA 016</name>
    <dbReference type="NCBI Taxonomy" id="2107694"/>
    <lineage>
        <taxon>Bacteria</taxon>
        <taxon>Bacillati</taxon>
        <taxon>Cyanobacteriota</taxon>
        <taxon>Cyanophyceae</taxon>
        <taxon>Oscillatoriophycideae</taxon>
        <taxon>Chroococcales</taxon>
        <taxon>Aphanothecaceae</taxon>
        <taxon>Aphanothece</taxon>
    </lineage>
</organism>
<accession>A0A2T1LVF6</accession>
<name>A0A2T1LVF6_9CHRO</name>
<protein>
    <submittedName>
        <fullName evidence="1">Uncharacterized protein</fullName>
    </submittedName>
</protein>
<dbReference type="EMBL" id="PXOH01000018">
    <property type="protein sequence ID" value="PSF35702.1"/>
    <property type="molecule type" value="Genomic_DNA"/>
</dbReference>
<dbReference type="AlphaFoldDB" id="A0A2T1LVF6"/>
<dbReference type="Proteomes" id="UP000239001">
    <property type="component" value="Unassembled WGS sequence"/>
</dbReference>
<reference evidence="1 2" key="1">
    <citation type="submission" date="2018-03" db="EMBL/GenBank/DDBJ databases">
        <title>The ancient ancestry and fast evolution of plastids.</title>
        <authorList>
            <person name="Moore K.R."/>
            <person name="Magnabosco C."/>
            <person name="Momper L."/>
            <person name="Gold D.A."/>
            <person name="Bosak T."/>
            <person name="Fournier G.P."/>
        </authorList>
    </citation>
    <scope>NUCLEOTIDE SEQUENCE [LARGE SCALE GENOMIC DNA]</scope>
    <source>
        <strain evidence="1 2">CCALA 016</strain>
    </source>
</reference>
<dbReference type="RefSeq" id="WP_106457890.1">
    <property type="nucleotide sequence ID" value="NZ_PXOH01000018.1"/>
</dbReference>
<reference evidence="1 2" key="2">
    <citation type="submission" date="2018-03" db="EMBL/GenBank/DDBJ databases">
        <authorList>
            <person name="Keele B.F."/>
        </authorList>
    </citation>
    <scope>NUCLEOTIDE SEQUENCE [LARGE SCALE GENOMIC DNA]</scope>
    <source>
        <strain evidence="1 2">CCALA 016</strain>
    </source>
</reference>
<evidence type="ECO:0000313" key="1">
    <source>
        <dbReference type="EMBL" id="PSF35702.1"/>
    </source>
</evidence>
<evidence type="ECO:0000313" key="2">
    <source>
        <dbReference type="Proteomes" id="UP000239001"/>
    </source>
</evidence>
<gene>
    <name evidence="1" type="ORF">C7H19_15815</name>
</gene>
<proteinExistence type="predicted"/>